<comment type="caution">
    <text evidence="1">The sequence shown here is derived from an EMBL/GenBank/DDBJ whole genome shotgun (WGS) entry which is preliminary data.</text>
</comment>
<evidence type="ECO:0000313" key="2">
    <source>
        <dbReference type="Proteomes" id="UP001287356"/>
    </source>
</evidence>
<keyword evidence="2" id="KW-1185">Reference proteome</keyword>
<organism evidence="1 2">
    <name type="scientific">Lasiosphaeria ovina</name>
    <dbReference type="NCBI Taxonomy" id="92902"/>
    <lineage>
        <taxon>Eukaryota</taxon>
        <taxon>Fungi</taxon>
        <taxon>Dikarya</taxon>
        <taxon>Ascomycota</taxon>
        <taxon>Pezizomycotina</taxon>
        <taxon>Sordariomycetes</taxon>
        <taxon>Sordariomycetidae</taxon>
        <taxon>Sordariales</taxon>
        <taxon>Lasiosphaeriaceae</taxon>
        <taxon>Lasiosphaeria</taxon>
    </lineage>
</organism>
<proteinExistence type="predicted"/>
<accession>A0AAE0KB32</accession>
<protein>
    <submittedName>
        <fullName evidence="1">Uncharacterized protein</fullName>
    </submittedName>
</protein>
<gene>
    <name evidence="1" type="ORF">B0T24DRAFT_666312</name>
</gene>
<name>A0AAE0KB32_9PEZI</name>
<dbReference type="AlphaFoldDB" id="A0AAE0KB32"/>
<dbReference type="Proteomes" id="UP001287356">
    <property type="component" value="Unassembled WGS sequence"/>
</dbReference>
<reference evidence="1" key="1">
    <citation type="journal article" date="2023" name="Mol. Phylogenet. Evol.">
        <title>Genome-scale phylogeny and comparative genomics of the fungal order Sordariales.</title>
        <authorList>
            <person name="Hensen N."/>
            <person name="Bonometti L."/>
            <person name="Westerberg I."/>
            <person name="Brannstrom I.O."/>
            <person name="Guillou S."/>
            <person name="Cros-Aarteil S."/>
            <person name="Calhoun S."/>
            <person name="Haridas S."/>
            <person name="Kuo A."/>
            <person name="Mondo S."/>
            <person name="Pangilinan J."/>
            <person name="Riley R."/>
            <person name="LaButti K."/>
            <person name="Andreopoulos B."/>
            <person name="Lipzen A."/>
            <person name="Chen C."/>
            <person name="Yan M."/>
            <person name="Daum C."/>
            <person name="Ng V."/>
            <person name="Clum A."/>
            <person name="Steindorff A."/>
            <person name="Ohm R.A."/>
            <person name="Martin F."/>
            <person name="Silar P."/>
            <person name="Natvig D.O."/>
            <person name="Lalanne C."/>
            <person name="Gautier V."/>
            <person name="Ament-Velasquez S.L."/>
            <person name="Kruys A."/>
            <person name="Hutchinson M.I."/>
            <person name="Powell A.J."/>
            <person name="Barry K."/>
            <person name="Miller A.N."/>
            <person name="Grigoriev I.V."/>
            <person name="Debuchy R."/>
            <person name="Gladieux P."/>
            <person name="Hiltunen Thoren M."/>
            <person name="Johannesson H."/>
        </authorList>
    </citation>
    <scope>NUCLEOTIDE SEQUENCE</scope>
    <source>
        <strain evidence="1">CBS 958.72</strain>
    </source>
</reference>
<dbReference type="EMBL" id="JAULSN010000004">
    <property type="protein sequence ID" value="KAK3372955.1"/>
    <property type="molecule type" value="Genomic_DNA"/>
</dbReference>
<reference evidence="1" key="2">
    <citation type="submission" date="2023-06" db="EMBL/GenBank/DDBJ databases">
        <authorList>
            <consortium name="Lawrence Berkeley National Laboratory"/>
            <person name="Haridas S."/>
            <person name="Hensen N."/>
            <person name="Bonometti L."/>
            <person name="Westerberg I."/>
            <person name="Brannstrom I.O."/>
            <person name="Guillou S."/>
            <person name="Cros-Aarteil S."/>
            <person name="Calhoun S."/>
            <person name="Kuo A."/>
            <person name="Mondo S."/>
            <person name="Pangilinan J."/>
            <person name="Riley R."/>
            <person name="Labutti K."/>
            <person name="Andreopoulos B."/>
            <person name="Lipzen A."/>
            <person name="Chen C."/>
            <person name="Yanf M."/>
            <person name="Daum C."/>
            <person name="Ng V."/>
            <person name="Clum A."/>
            <person name="Steindorff A."/>
            <person name="Ohm R."/>
            <person name="Martin F."/>
            <person name="Silar P."/>
            <person name="Natvig D."/>
            <person name="Lalanne C."/>
            <person name="Gautier V."/>
            <person name="Ament-Velasquez S.L."/>
            <person name="Kruys A."/>
            <person name="Hutchinson M.I."/>
            <person name="Powell A.J."/>
            <person name="Barry K."/>
            <person name="Miller A.N."/>
            <person name="Grigoriev I.V."/>
            <person name="Debuchy R."/>
            <person name="Gladieux P."/>
            <person name="Thoren M.H."/>
            <person name="Johannesson H."/>
        </authorList>
    </citation>
    <scope>NUCLEOTIDE SEQUENCE</scope>
    <source>
        <strain evidence="1">CBS 958.72</strain>
    </source>
</reference>
<evidence type="ECO:0000313" key="1">
    <source>
        <dbReference type="EMBL" id="KAK3372955.1"/>
    </source>
</evidence>
<sequence>MLGRACKFFDSTSQLISRVSFGDAFLGEAKRLLASEHTHVNLPSIQALGVLALTEMSHGNDNDACDLAEESQDNQLDDDFKAVRALSYCGGFSLIRHGSNEVQPAPPPLDASSEAIIFLIITYQTRHSLAYLPPLLPHMVLAAVLYQLTLVVDPHHSTQQQQHHQQQPQQQRVFSGSPVPVFPQTAYGSPHYLKPNPGAAEASRMLRDLGPVKDLVGSGLNVTLLTEVLSFPMHAFPLASNLRVAASLAFQQKTTPTPDQVVISRPLDSAEAAASH</sequence>